<evidence type="ECO:0000256" key="1">
    <source>
        <dbReference type="ARBA" id="ARBA00006484"/>
    </source>
</evidence>
<evidence type="ECO:0000256" key="3">
    <source>
        <dbReference type="RuleBase" id="RU000363"/>
    </source>
</evidence>
<dbReference type="PANTHER" id="PTHR43976">
    <property type="entry name" value="SHORT CHAIN DEHYDROGENASE"/>
    <property type="match status" value="1"/>
</dbReference>
<dbReference type="InterPro" id="IPR051911">
    <property type="entry name" value="SDR_oxidoreductase"/>
</dbReference>
<dbReference type="InterPro" id="IPR002347">
    <property type="entry name" value="SDR_fam"/>
</dbReference>
<reference evidence="4 5" key="1">
    <citation type="submission" date="2016-10" db="EMBL/GenBank/DDBJ databases">
        <authorList>
            <person name="de Groot N.N."/>
        </authorList>
    </citation>
    <scope>NUCLEOTIDE SEQUENCE [LARGE SCALE GENOMIC DNA]</scope>
    <source>
        <strain evidence="4 5">DSM 21019</strain>
    </source>
</reference>
<dbReference type="PRINTS" id="PR00080">
    <property type="entry name" value="SDRFAMILY"/>
</dbReference>
<dbReference type="PRINTS" id="PR00081">
    <property type="entry name" value="GDHRDH"/>
</dbReference>
<dbReference type="SUPFAM" id="SSF51735">
    <property type="entry name" value="NAD(P)-binding Rossmann-fold domains"/>
    <property type="match status" value="1"/>
</dbReference>
<dbReference type="EMBL" id="FOYQ01000002">
    <property type="protein sequence ID" value="SFR50307.1"/>
    <property type="molecule type" value="Genomic_DNA"/>
</dbReference>
<evidence type="ECO:0000256" key="2">
    <source>
        <dbReference type="ARBA" id="ARBA00023002"/>
    </source>
</evidence>
<protein>
    <submittedName>
        <fullName evidence="4">Short-chain dehydrogenase</fullName>
    </submittedName>
</protein>
<dbReference type="CDD" id="cd05374">
    <property type="entry name" value="17beta-HSD-like_SDR_c"/>
    <property type="match status" value="1"/>
</dbReference>
<sequence>MKQRSWLITGGSSGLGKSLALCAIKAGDTVYATFRSSEQAQYFEAQYPGRAIGLVVDLGMPEQVASLIQKLGKEGIVPDILVNNAGMGFVGAIEETTQEEALHLFQVNFFAMHALTRALLPGMRARKSGQIVQLSSHSGVHAFPGFGMYSASKFAMEGLSEALKAELAPHGIDVILVEPGPFRTQFASQLPEAEMRLPDYEETSGAFRDKLKSVSGKQEGDPEKAAKLIYQTLSTDKRPFRLILGPTALKTVTLKQEALEAALKASQAHASEVIY</sequence>
<dbReference type="AlphaFoldDB" id="A0A1I6H7M4"/>
<dbReference type="PANTHER" id="PTHR43976:SF16">
    <property type="entry name" value="SHORT-CHAIN DEHYDROGENASE_REDUCTASE FAMILY PROTEIN"/>
    <property type="match status" value="1"/>
</dbReference>
<dbReference type="OrthoDB" id="822355at2"/>
<gene>
    <name evidence="4" type="ORF">SAMN04490243_2363</name>
</gene>
<name>A0A1I6H7M4_9FLAO</name>
<dbReference type="STRING" id="400055.SAMN04490243_2363"/>
<proteinExistence type="inferred from homology"/>
<accession>A0A1I6H7M4</accession>
<dbReference type="Gene3D" id="3.40.50.720">
    <property type="entry name" value="NAD(P)-binding Rossmann-like Domain"/>
    <property type="match status" value="1"/>
</dbReference>
<evidence type="ECO:0000313" key="5">
    <source>
        <dbReference type="Proteomes" id="UP000199534"/>
    </source>
</evidence>
<dbReference type="RefSeq" id="WP_092982772.1">
    <property type="nucleotide sequence ID" value="NZ_FOYQ01000002.1"/>
</dbReference>
<keyword evidence="5" id="KW-1185">Reference proteome</keyword>
<organism evidence="4 5">
    <name type="scientific">Robiginitalea myxolifaciens</name>
    <dbReference type="NCBI Taxonomy" id="400055"/>
    <lineage>
        <taxon>Bacteria</taxon>
        <taxon>Pseudomonadati</taxon>
        <taxon>Bacteroidota</taxon>
        <taxon>Flavobacteriia</taxon>
        <taxon>Flavobacteriales</taxon>
        <taxon>Flavobacteriaceae</taxon>
        <taxon>Robiginitalea</taxon>
    </lineage>
</organism>
<dbReference type="GO" id="GO:0016491">
    <property type="term" value="F:oxidoreductase activity"/>
    <property type="evidence" value="ECO:0007669"/>
    <property type="project" value="UniProtKB-KW"/>
</dbReference>
<keyword evidence="2" id="KW-0560">Oxidoreductase</keyword>
<dbReference type="Proteomes" id="UP000199534">
    <property type="component" value="Unassembled WGS sequence"/>
</dbReference>
<evidence type="ECO:0000313" key="4">
    <source>
        <dbReference type="EMBL" id="SFR50307.1"/>
    </source>
</evidence>
<dbReference type="Pfam" id="PF00106">
    <property type="entry name" value="adh_short"/>
    <property type="match status" value="1"/>
</dbReference>
<dbReference type="InterPro" id="IPR036291">
    <property type="entry name" value="NAD(P)-bd_dom_sf"/>
</dbReference>
<comment type="similarity">
    <text evidence="1 3">Belongs to the short-chain dehydrogenases/reductases (SDR) family.</text>
</comment>